<keyword evidence="2" id="KW-1185">Reference proteome</keyword>
<evidence type="ECO:0000313" key="1">
    <source>
        <dbReference type="EMBL" id="ODM79384.1"/>
    </source>
</evidence>
<gene>
    <name evidence="1" type="ORF">Ocin01_20176</name>
</gene>
<name>A0A1D2M0L8_ORCCI</name>
<sequence>MFRHQSQCCQELPLHKFCSRPNSQCATTKELRYADFVNAIQTISGKLRECSTDAGRLIDLSTACKYENSTRFVLEEETVYVDNVPVLTQRATLDLFASATITIAFSPMSFCVLDTENVTVEYANAIQAGQETVVIVPQRKALALSPKAKKSAVVMEIAFVENVGVKEYSGNTAKMRVTSHAQTSVRS</sequence>
<evidence type="ECO:0000313" key="2">
    <source>
        <dbReference type="Proteomes" id="UP000094527"/>
    </source>
</evidence>
<dbReference type="AlphaFoldDB" id="A0A1D2M0L8"/>
<reference evidence="1 2" key="1">
    <citation type="journal article" date="2016" name="Genome Biol. Evol.">
        <title>Gene Family Evolution Reflects Adaptation to Soil Environmental Stressors in the Genome of the Collembolan Orchesella cincta.</title>
        <authorList>
            <person name="Faddeeva-Vakhrusheva A."/>
            <person name="Derks M.F."/>
            <person name="Anvar S.Y."/>
            <person name="Agamennone V."/>
            <person name="Suring W."/>
            <person name="Smit S."/>
            <person name="van Straalen N.M."/>
            <person name="Roelofs D."/>
        </authorList>
    </citation>
    <scope>NUCLEOTIDE SEQUENCE [LARGE SCALE GENOMIC DNA]</scope>
    <source>
        <tissue evidence="1">Mixed pool</tissue>
    </source>
</reference>
<dbReference type="EMBL" id="LJIJ01008597">
    <property type="protein sequence ID" value="ODM79384.1"/>
    <property type="molecule type" value="Genomic_DNA"/>
</dbReference>
<accession>A0A1D2M0L8</accession>
<proteinExistence type="predicted"/>
<dbReference type="Proteomes" id="UP000094527">
    <property type="component" value="Unassembled WGS sequence"/>
</dbReference>
<organism evidence="1 2">
    <name type="scientific">Orchesella cincta</name>
    <name type="common">Springtail</name>
    <name type="synonym">Podura cincta</name>
    <dbReference type="NCBI Taxonomy" id="48709"/>
    <lineage>
        <taxon>Eukaryota</taxon>
        <taxon>Metazoa</taxon>
        <taxon>Ecdysozoa</taxon>
        <taxon>Arthropoda</taxon>
        <taxon>Hexapoda</taxon>
        <taxon>Collembola</taxon>
        <taxon>Entomobryomorpha</taxon>
        <taxon>Entomobryoidea</taxon>
        <taxon>Orchesellidae</taxon>
        <taxon>Orchesellinae</taxon>
        <taxon>Orchesella</taxon>
    </lineage>
</organism>
<protein>
    <submittedName>
        <fullName evidence="1">Uncharacterized protein</fullName>
    </submittedName>
</protein>
<comment type="caution">
    <text evidence="1">The sequence shown here is derived from an EMBL/GenBank/DDBJ whole genome shotgun (WGS) entry which is preliminary data.</text>
</comment>